<sequence length="443" mass="48369">MPAATSSFSTPPSKWKPGTQLVPPRDREVSTPTVLSPSAFNSAESITEKKLWEFRLLCRLIGLHSRTNITKGQRINIYLQSNGTAGPTAAVGGFGASFMKPQRMGAAGTGMLSSNVDMQVVGSVDIGANTKCLLFLNDDEDHLYICFNWFDPKNLMDILSLTCRLATSFKLQQDETREEKQPEEMPLDQIPFLETAKTSALTFWHDGQFQSFLRDAGVLLRPGSSRAEPTKTQPITSASSLRRNSVTSNLQRITCGGFSIGGPTAFYMAALLASHVDPESTLATLGSRNVRAVAFGSPRFCGEGFASWCEHHLAKSSSSVILYSPVDHSRSPDRASTGRSEQEVAGRRPTMILDPVCVQGCGSDGFIVQPNAFLLKVGGGMTKMTTEHEADVRAAAAQVEMNSSSVMWSMATRMSPFTKEYDERYSMLHSVLQYYEALADTRA</sequence>
<organism evidence="3 4">
    <name type="scientific">Cystoisospora suis</name>
    <dbReference type="NCBI Taxonomy" id="483139"/>
    <lineage>
        <taxon>Eukaryota</taxon>
        <taxon>Sar</taxon>
        <taxon>Alveolata</taxon>
        <taxon>Apicomplexa</taxon>
        <taxon>Conoidasida</taxon>
        <taxon>Coccidia</taxon>
        <taxon>Eucoccidiorida</taxon>
        <taxon>Eimeriorina</taxon>
        <taxon>Sarcocystidae</taxon>
        <taxon>Cystoisospora</taxon>
    </lineage>
</organism>
<comment type="caution">
    <text evidence="3">The sequence shown here is derived from an EMBL/GenBank/DDBJ whole genome shotgun (WGS) entry which is preliminary data.</text>
</comment>
<dbReference type="Gene3D" id="3.40.50.1820">
    <property type="entry name" value="alpha/beta hydrolase"/>
    <property type="match status" value="1"/>
</dbReference>
<dbReference type="AlphaFoldDB" id="A0A2C6LAJ5"/>
<dbReference type="EMBL" id="MIGC01000560">
    <property type="protein sequence ID" value="PHJ24719.1"/>
    <property type="molecule type" value="Genomic_DNA"/>
</dbReference>
<dbReference type="InterPro" id="IPR029058">
    <property type="entry name" value="AB_hydrolase_fold"/>
</dbReference>
<dbReference type="VEuPathDB" id="ToxoDB:CSUI_001418"/>
<evidence type="ECO:0000313" key="4">
    <source>
        <dbReference type="Proteomes" id="UP000221165"/>
    </source>
</evidence>
<feature type="compositionally biased region" description="Polar residues" evidence="1">
    <location>
        <begin position="230"/>
        <end position="243"/>
    </location>
</feature>
<feature type="region of interest" description="Disordered" evidence="1">
    <location>
        <begin position="1"/>
        <end position="33"/>
    </location>
</feature>
<dbReference type="GeneID" id="94424835"/>
<name>A0A2C6LAJ5_9APIC</name>
<gene>
    <name evidence="3" type="ORF">CSUI_001418</name>
</gene>
<dbReference type="GO" id="GO:0006629">
    <property type="term" value="P:lipid metabolic process"/>
    <property type="evidence" value="ECO:0007669"/>
    <property type="project" value="InterPro"/>
</dbReference>
<proteinExistence type="predicted"/>
<dbReference type="RefSeq" id="XP_067926391.1">
    <property type="nucleotide sequence ID" value="XM_068061624.1"/>
</dbReference>
<evidence type="ECO:0000259" key="2">
    <source>
        <dbReference type="Pfam" id="PF01764"/>
    </source>
</evidence>
<feature type="region of interest" description="Disordered" evidence="1">
    <location>
        <begin position="223"/>
        <end position="243"/>
    </location>
</feature>
<keyword evidence="4" id="KW-1185">Reference proteome</keyword>
<dbReference type="SUPFAM" id="SSF53474">
    <property type="entry name" value="alpha/beta-Hydrolases"/>
    <property type="match status" value="1"/>
</dbReference>
<evidence type="ECO:0000256" key="1">
    <source>
        <dbReference type="SAM" id="MobiDB-lite"/>
    </source>
</evidence>
<feature type="domain" description="Fungal lipase-type" evidence="2">
    <location>
        <begin position="251"/>
        <end position="321"/>
    </location>
</feature>
<dbReference type="OrthoDB" id="10303429at2759"/>
<reference evidence="3 4" key="1">
    <citation type="journal article" date="2017" name="Int. J. Parasitol.">
        <title>The genome of the protozoan parasite Cystoisospora suis and a reverse vaccinology approach to identify vaccine candidates.</title>
        <authorList>
            <person name="Palmieri N."/>
            <person name="Shrestha A."/>
            <person name="Ruttkowski B."/>
            <person name="Beck T."/>
            <person name="Vogl C."/>
            <person name="Tomley F."/>
            <person name="Blake D.P."/>
            <person name="Joachim A."/>
        </authorList>
    </citation>
    <scope>NUCLEOTIDE SEQUENCE [LARGE SCALE GENOMIC DNA]</scope>
    <source>
        <strain evidence="3 4">Wien I</strain>
    </source>
</reference>
<evidence type="ECO:0000313" key="3">
    <source>
        <dbReference type="EMBL" id="PHJ24719.1"/>
    </source>
</evidence>
<feature type="compositionally biased region" description="Low complexity" evidence="1">
    <location>
        <begin position="1"/>
        <end position="13"/>
    </location>
</feature>
<dbReference type="Proteomes" id="UP000221165">
    <property type="component" value="Unassembled WGS sequence"/>
</dbReference>
<dbReference type="InterPro" id="IPR002921">
    <property type="entry name" value="Fungal_lipase-type"/>
</dbReference>
<protein>
    <recommendedName>
        <fullName evidence="2">Fungal lipase-type domain-containing protein</fullName>
    </recommendedName>
</protein>
<accession>A0A2C6LAJ5</accession>
<dbReference type="Pfam" id="PF01764">
    <property type="entry name" value="Lipase_3"/>
    <property type="match status" value="1"/>
</dbReference>